<reference evidence="1" key="1">
    <citation type="submission" date="2021-07" db="EMBL/GenBank/DDBJ databases">
        <title>Draft genome sequence of carbapenem-resistant Aeromonas spp. in Japan.</title>
        <authorList>
            <person name="Maehana S."/>
            <person name="Suzuki M."/>
            <person name="Kitasato H."/>
        </authorList>
    </citation>
    <scope>NUCLEOTIDE SEQUENCE</scope>
    <source>
        <strain evidence="1">KAM343</strain>
    </source>
</reference>
<gene>
    <name evidence="1" type="ORF">KAM343_44960</name>
</gene>
<proteinExistence type="predicted"/>
<organism evidence="1 2">
    <name type="scientific">Aeromonas caviae</name>
    <name type="common">Aeromonas punctata</name>
    <dbReference type="NCBI Taxonomy" id="648"/>
    <lineage>
        <taxon>Bacteria</taxon>
        <taxon>Pseudomonadati</taxon>
        <taxon>Pseudomonadota</taxon>
        <taxon>Gammaproteobacteria</taxon>
        <taxon>Aeromonadales</taxon>
        <taxon>Aeromonadaceae</taxon>
        <taxon>Aeromonas</taxon>
    </lineage>
</organism>
<comment type="caution">
    <text evidence="1">The sequence shown here is derived from an EMBL/GenBank/DDBJ whole genome shotgun (WGS) entry which is preliminary data.</text>
</comment>
<accession>A0AAV4YUG5</accession>
<dbReference type="EMBL" id="BPNI01000332">
    <property type="protein sequence ID" value="GJA43700.1"/>
    <property type="molecule type" value="Genomic_DNA"/>
</dbReference>
<dbReference type="Proteomes" id="UP000886939">
    <property type="component" value="Unassembled WGS sequence"/>
</dbReference>
<name>A0AAV4YUG5_AERCA</name>
<evidence type="ECO:0000313" key="1">
    <source>
        <dbReference type="EMBL" id="GJA43700.1"/>
    </source>
</evidence>
<protein>
    <submittedName>
        <fullName evidence="1">Uncharacterized protein</fullName>
    </submittedName>
</protein>
<dbReference type="AlphaFoldDB" id="A0AAV4YUG5"/>
<evidence type="ECO:0000313" key="2">
    <source>
        <dbReference type="Proteomes" id="UP000886939"/>
    </source>
</evidence>
<sequence>MREVLLSHARSEQAIQAMEDIEARFRTIFERAGIGIAMVAP</sequence>